<feature type="non-terminal residue" evidence="1">
    <location>
        <position position="1"/>
    </location>
</feature>
<protein>
    <submittedName>
        <fullName evidence="1">Uncharacterized protein</fullName>
    </submittedName>
</protein>
<dbReference type="AlphaFoldDB" id="A0A8J4C6B0"/>
<feature type="non-terminal residue" evidence="1">
    <location>
        <position position="126"/>
    </location>
</feature>
<dbReference type="EMBL" id="BNCP01000004">
    <property type="protein sequence ID" value="GIL72553.1"/>
    <property type="molecule type" value="Genomic_DNA"/>
</dbReference>
<comment type="caution">
    <text evidence="1">The sequence shown here is derived from an EMBL/GenBank/DDBJ whole genome shotgun (WGS) entry which is preliminary data.</text>
</comment>
<evidence type="ECO:0000313" key="2">
    <source>
        <dbReference type="Proteomes" id="UP000747110"/>
    </source>
</evidence>
<sequence>HLHDPELRSRRYNQLLRTVRKASEASLQSTAVANQPSDELTAIDPRVREAAFMEAADCFAALVARPEARIRLLKGLAALWCIPEGAVEQWEQLAKPQLSVMEGPSEPQLQIGRVVLPIAGDNRQQQ</sequence>
<reference evidence="1" key="1">
    <citation type="journal article" date="2021" name="Proc. Natl. Acad. Sci. U.S.A.">
        <title>Three genomes in the algal genus Volvox reveal the fate of a haploid sex-determining region after a transition to homothallism.</title>
        <authorList>
            <person name="Yamamoto K."/>
            <person name="Hamaji T."/>
            <person name="Kawai-Toyooka H."/>
            <person name="Matsuzaki R."/>
            <person name="Takahashi F."/>
            <person name="Nishimura Y."/>
            <person name="Kawachi M."/>
            <person name="Noguchi H."/>
            <person name="Minakuchi Y."/>
            <person name="Umen J.G."/>
            <person name="Toyoda A."/>
            <person name="Nozaki H."/>
        </authorList>
    </citation>
    <scope>NUCLEOTIDE SEQUENCE</scope>
    <source>
        <strain evidence="1">NIES-3786</strain>
    </source>
</reference>
<name>A0A8J4C6B0_9CHLO</name>
<gene>
    <name evidence="1" type="ORF">Vretifemale_2900</name>
</gene>
<organism evidence="1 2">
    <name type="scientific">Volvox reticuliferus</name>
    <dbReference type="NCBI Taxonomy" id="1737510"/>
    <lineage>
        <taxon>Eukaryota</taxon>
        <taxon>Viridiplantae</taxon>
        <taxon>Chlorophyta</taxon>
        <taxon>core chlorophytes</taxon>
        <taxon>Chlorophyceae</taxon>
        <taxon>CS clade</taxon>
        <taxon>Chlamydomonadales</taxon>
        <taxon>Volvocaceae</taxon>
        <taxon>Volvox</taxon>
    </lineage>
</organism>
<keyword evidence="2" id="KW-1185">Reference proteome</keyword>
<evidence type="ECO:0000313" key="1">
    <source>
        <dbReference type="EMBL" id="GIL72553.1"/>
    </source>
</evidence>
<accession>A0A8J4C6B0</accession>
<dbReference type="Proteomes" id="UP000747110">
    <property type="component" value="Unassembled WGS sequence"/>
</dbReference>
<proteinExistence type="predicted"/>
<dbReference type="OrthoDB" id="5186at2759"/>